<protein>
    <submittedName>
        <fullName evidence="6">HTH-type transcriptional regulator CynR</fullName>
    </submittedName>
</protein>
<feature type="domain" description="HTH lysR-type" evidence="5">
    <location>
        <begin position="18"/>
        <end position="75"/>
    </location>
</feature>
<evidence type="ECO:0000259" key="5">
    <source>
        <dbReference type="PROSITE" id="PS50931"/>
    </source>
</evidence>
<name>A0A2Z2NT98_9GAMM</name>
<dbReference type="SUPFAM" id="SSF53850">
    <property type="entry name" value="Periplasmic binding protein-like II"/>
    <property type="match status" value="1"/>
</dbReference>
<dbReference type="Gene3D" id="3.40.190.290">
    <property type="match status" value="1"/>
</dbReference>
<dbReference type="KEGG" id="gai:IMCC3135_15945"/>
<dbReference type="PANTHER" id="PTHR30346:SF9">
    <property type="entry name" value="LYSR FAMILY TRANSCRIPTIONAL REGULATOR"/>
    <property type="match status" value="1"/>
</dbReference>
<keyword evidence="4" id="KW-0804">Transcription</keyword>
<dbReference type="SUPFAM" id="SSF46785">
    <property type="entry name" value="Winged helix' DNA-binding domain"/>
    <property type="match status" value="1"/>
</dbReference>
<evidence type="ECO:0000256" key="4">
    <source>
        <dbReference type="ARBA" id="ARBA00023163"/>
    </source>
</evidence>
<comment type="similarity">
    <text evidence="1">Belongs to the LysR transcriptional regulatory family.</text>
</comment>
<dbReference type="GO" id="GO:0003700">
    <property type="term" value="F:DNA-binding transcription factor activity"/>
    <property type="evidence" value="ECO:0007669"/>
    <property type="project" value="InterPro"/>
</dbReference>
<proteinExistence type="inferred from homology"/>
<dbReference type="Proteomes" id="UP000250079">
    <property type="component" value="Chromosome"/>
</dbReference>
<dbReference type="AlphaFoldDB" id="A0A2Z2NT98"/>
<dbReference type="EMBL" id="CP018632">
    <property type="protein sequence ID" value="ASJ73271.1"/>
    <property type="molecule type" value="Genomic_DNA"/>
</dbReference>
<keyword evidence="2" id="KW-0805">Transcription regulation</keyword>
<sequence length="320" mass="35661">MYMKYSFHKLRYQSDMEIDPKHLATLHVIFERGGLTAAAAILGTSQPALSRLVGDLEIRLGAPIFDRSTRPWRMTALGEMLAAQGSAVQVAISRATHAIEQFKGGTDGLLKIGCTPYVSDAVVTPMIARFQHTAPDVRIELSHAYTAQLLRRLKRREVDLVIAPVDTMDIAQGLTSQRLIAAKNLIACRKEHPLTRRRKLQPMALLDYRWIAPPADSPLAADMRNVMNRLDAHDIQVAFSGGSLSSVMHILEQSDYLVLLPEHVLNQLADRYDITTLALNLSTPTRSVTMLTNEDDARSYLLEKFIGFLEVEFSALALDE</sequence>
<evidence type="ECO:0000256" key="3">
    <source>
        <dbReference type="ARBA" id="ARBA00023125"/>
    </source>
</evidence>
<organism evidence="6 7">
    <name type="scientific">Granulosicoccus antarcticus IMCC3135</name>
    <dbReference type="NCBI Taxonomy" id="1192854"/>
    <lineage>
        <taxon>Bacteria</taxon>
        <taxon>Pseudomonadati</taxon>
        <taxon>Pseudomonadota</taxon>
        <taxon>Gammaproteobacteria</taxon>
        <taxon>Chromatiales</taxon>
        <taxon>Granulosicoccaceae</taxon>
        <taxon>Granulosicoccus</taxon>
    </lineage>
</organism>
<dbReference type="PROSITE" id="PS50931">
    <property type="entry name" value="HTH_LYSR"/>
    <property type="match status" value="1"/>
</dbReference>
<evidence type="ECO:0000313" key="6">
    <source>
        <dbReference type="EMBL" id="ASJ73271.1"/>
    </source>
</evidence>
<dbReference type="Gene3D" id="1.10.10.10">
    <property type="entry name" value="Winged helix-like DNA-binding domain superfamily/Winged helix DNA-binding domain"/>
    <property type="match status" value="1"/>
</dbReference>
<dbReference type="GO" id="GO:0003677">
    <property type="term" value="F:DNA binding"/>
    <property type="evidence" value="ECO:0007669"/>
    <property type="project" value="UniProtKB-KW"/>
</dbReference>
<dbReference type="Pfam" id="PF03466">
    <property type="entry name" value="LysR_substrate"/>
    <property type="match status" value="1"/>
</dbReference>
<dbReference type="InterPro" id="IPR036388">
    <property type="entry name" value="WH-like_DNA-bd_sf"/>
</dbReference>
<dbReference type="InterPro" id="IPR036390">
    <property type="entry name" value="WH_DNA-bd_sf"/>
</dbReference>
<dbReference type="PANTHER" id="PTHR30346">
    <property type="entry name" value="TRANSCRIPTIONAL DUAL REGULATOR HCAR-RELATED"/>
    <property type="match status" value="1"/>
</dbReference>
<keyword evidence="3" id="KW-0238">DNA-binding</keyword>
<reference evidence="6 7" key="1">
    <citation type="submission" date="2016-12" db="EMBL/GenBank/DDBJ databases">
        <authorList>
            <person name="Song W.-J."/>
            <person name="Kurnit D.M."/>
        </authorList>
    </citation>
    <scope>NUCLEOTIDE SEQUENCE [LARGE SCALE GENOMIC DNA]</scope>
    <source>
        <strain evidence="6 7">IMCC3135</strain>
    </source>
</reference>
<dbReference type="PRINTS" id="PR00039">
    <property type="entry name" value="HTHLYSR"/>
</dbReference>
<gene>
    <name evidence="6" type="primary">cynR_5</name>
    <name evidence="6" type="ORF">IMCC3135_15945</name>
</gene>
<dbReference type="InterPro" id="IPR000847">
    <property type="entry name" value="LysR_HTH_N"/>
</dbReference>
<dbReference type="GO" id="GO:0032993">
    <property type="term" value="C:protein-DNA complex"/>
    <property type="evidence" value="ECO:0007669"/>
    <property type="project" value="TreeGrafter"/>
</dbReference>
<accession>A0A2Z2NT98</accession>
<dbReference type="InterPro" id="IPR005119">
    <property type="entry name" value="LysR_subst-bd"/>
</dbReference>
<keyword evidence="7" id="KW-1185">Reference proteome</keyword>
<evidence type="ECO:0000313" key="7">
    <source>
        <dbReference type="Proteomes" id="UP000250079"/>
    </source>
</evidence>
<evidence type="ECO:0000256" key="2">
    <source>
        <dbReference type="ARBA" id="ARBA00023015"/>
    </source>
</evidence>
<dbReference type="Pfam" id="PF00126">
    <property type="entry name" value="HTH_1"/>
    <property type="match status" value="1"/>
</dbReference>
<evidence type="ECO:0000256" key="1">
    <source>
        <dbReference type="ARBA" id="ARBA00009437"/>
    </source>
</evidence>